<comment type="similarity">
    <text evidence="2">Belongs to the CpsC/CapA family.</text>
</comment>
<keyword evidence="13 17" id="KW-1133">Transmembrane helix</keyword>
<evidence type="ECO:0000256" key="5">
    <source>
        <dbReference type="ARBA" id="ARBA00011903"/>
    </source>
</evidence>
<evidence type="ECO:0000259" key="19">
    <source>
        <dbReference type="Pfam" id="PF13614"/>
    </source>
</evidence>
<keyword evidence="15" id="KW-0829">Tyrosine-protein kinase</keyword>
<evidence type="ECO:0000256" key="7">
    <source>
        <dbReference type="ARBA" id="ARBA00022519"/>
    </source>
</evidence>
<gene>
    <name evidence="21" type="ORF">L2716_13440</name>
</gene>
<dbReference type="InterPro" id="IPR025669">
    <property type="entry name" value="AAA_dom"/>
</dbReference>
<evidence type="ECO:0000256" key="3">
    <source>
        <dbReference type="ARBA" id="ARBA00007316"/>
    </source>
</evidence>
<keyword evidence="6" id="KW-1003">Cell membrane</keyword>
<dbReference type="RefSeq" id="WP_236336489.1">
    <property type="nucleotide sequence ID" value="NZ_JAKIJS010000001.1"/>
</dbReference>
<feature type="transmembrane region" description="Helical" evidence="17">
    <location>
        <begin position="20"/>
        <end position="40"/>
    </location>
</feature>
<comment type="catalytic activity">
    <reaction evidence="16">
        <text>L-tyrosyl-[protein] + ATP = O-phospho-L-tyrosyl-[protein] + ADP + H(+)</text>
        <dbReference type="Rhea" id="RHEA:10596"/>
        <dbReference type="Rhea" id="RHEA-COMP:10136"/>
        <dbReference type="Rhea" id="RHEA-COMP:20101"/>
        <dbReference type="ChEBI" id="CHEBI:15378"/>
        <dbReference type="ChEBI" id="CHEBI:30616"/>
        <dbReference type="ChEBI" id="CHEBI:46858"/>
        <dbReference type="ChEBI" id="CHEBI:61978"/>
        <dbReference type="ChEBI" id="CHEBI:456216"/>
        <dbReference type="EC" id="2.7.10.2"/>
    </reaction>
</comment>
<dbReference type="CDD" id="cd05387">
    <property type="entry name" value="BY-kinase"/>
    <property type="match status" value="1"/>
</dbReference>
<protein>
    <recommendedName>
        <fullName evidence="5">non-specific protein-tyrosine kinase</fullName>
        <ecNumber evidence="5">2.7.10.2</ecNumber>
    </recommendedName>
</protein>
<sequence length="455" mass="50530">MDQEFDARKLLDELKANYRVILIFTIVSTLIGMGLTFFLLQPIYQSKTDLLVNRTNPTEEGLRVSSNDIETNLRLIETYRFMIESPRIMDLVAAEIGNGMTSEKLIKKTNVTTFENSQIISIVVEDTNPVTGSKIANSVADTFQTEIKKVMNTDNVHILSKAVVLPDQKPVRPKPILNGAISVLIGLILGCTFILTKKYFNAKLHSEPIVEKLLSVTVLAVIPYFEKSKEEVAASIDQPYVNLIHKGSNLSPIAEAYRTLRTSLQFHSTDSDTTALMVTSTNSGEGKSLTSANLAIIFAMDNQKTIYIDGDLRRPNGHTIFEQTKRHGMTSYLTGYASLNDVISTTEIPNLSFIGSGPIPPNPSELLSSKNMDQLLNDLKEEYDVIIIDSPPLIVSDPIILSSKVNDCLFVVDAQNSKYNQTSKSLSKIQRMGGNIVGVVLNKDKSINQSQYYYY</sequence>
<dbReference type="Pfam" id="PF02706">
    <property type="entry name" value="Wzz"/>
    <property type="match status" value="1"/>
</dbReference>
<dbReference type="SUPFAM" id="SSF52540">
    <property type="entry name" value="P-loop containing nucleoside triphosphate hydrolases"/>
    <property type="match status" value="1"/>
</dbReference>
<keyword evidence="14 17" id="KW-0472">Membrane</keyword>
<evidence type="ECO:0000259" key="18">
    <source>
        <dbReference type="Pfam" id="PF02706"/>
    </source>
</evidence>
<name>A0ABS9H470_9BACL</name>
<evidence type="ECO:0000313" key="21">
    <source>
        <dbReference type="EMBL" id="MCF6138734.1"/>
    </source>
</evidence>
<evidence type="ECO:0000256" key="13">
    <source>
        <dbReference type="ARBA" id="ARBA00022989"/>
    </source>
</evidence>
<proteinExistence type="inferred from homology"/>
<evidence type="ECO:0000256" key="4">
    <source>
        <dbReference type="ARBA" id="ARBA00008883"/>
    </source>
</evidence>
<dbReference type="EMBL" id="JAKIJS010000001">
    <property type="protein sequence ID" value="MCF6138734.1"/>
    <property type="molecule type" value="Genomic_DNA"/>
</dbReference>
<evidence type="ECO:0000256" key="2">
    <source>
        <dbReference type="ARBA" id="ARBA00006683"/>
    </source>
</evidence>
<comment type="similarity">
    <text evidence="3">Belongs to the CpsD/CapB family.</text>
</comment>
<dbReference type="Pfam" id="PF13807">
    <property type="entry name" value="GNVR"/>
    <property type="match status" value="1"/>
</dbReference>
<feature type="domain" description="Polysaccharide chain length determinant N-terminal" evidence="18">
    <location>
        <begin position="4"/>
        <end position="95"/>
    </location>
</feature>
<dbReference type="GO" id="GO:0004715">
    <property type="term" value="F:non-membrane spanning protein tyrosine kinase activity"/>
    <property type="evidence" value="ECO:0007669"/>
    <property type="project" value="UniProtKB-EC"/>
</dbReference>
<evidence type="ECO:0000256" key="15">
    <source>
        <dbReference type="ARBA" id="ARBA00023137"/>
    </source>
</evidence>
<evidence type="ECO:0000256" key="10">
    <source>
        <dbReference type="ARBA" id="ARBA00022741"/>
    </source>
</evidence>
<comment type="subcellular location">
    <subcellularLocation>
        <location evidence="1">Cell inner membrane</location>
        <topology evidence="1">Multi-pass membrane protein</topology>
    </subcellularLocation>
</comment>
<dbReference type="InterPro" id="IPR050445">
    <property type="entry name" value="Bact_polysacc_biosynth/exp"/>
</dbReference>
<evidence type="ECO:0000256" key="1">
    <source>
        <dbReference type="ARBA" id="ARBA00004429"/>
    </source>
</evidence>
<keyword evidence="11" id="KW-0418">Kinase</keyword>
<evidence type="ECO:0000256" key="12">
    <source>
        <dbReference type="ARBA" id="ARBA00022840"/>
    </source>
</evidence>
<feature type="transmembrane region" description="Helical" evidence="17">
    <location>
        <begin position="176"/>
        <end position="195"/>
    </location>
</feature>
<dbReference type="PANTHER" id="PTHR32309:SF13">
    <property type="entry name" value="FERRIC ENTEROBACTIN TRANSPORT PROTEIN FEPE"/>
    <property type="match status" value="1"/>
</dbReference>
<evidence type="ECO:0000256" key="9">
    <source>
        <dbReference type="ARBA" id="ARBA00022692"/>
    </source>
</evidence>
<evidence type="ECO:0000256" key="6">
    <source>
        <dbReference type="ARBA" id="ARBA00022475"/>
    </source>
</evidence>
<dbReference type="InterPro" id="IPR005702">
    <property type="entry name" value="Wzc-like_C"/>
</dbReference>
<dbReference type="EC" id="2.7.10.2" evidence="5"/>
<organism evidence="21 22">
    <name type="scientific">Pseudalkalibacillus berkeleyi</name>
    <dbReference type="NCBI Taxonomy" id="1069813"/>
    <lineage>
        <taxon>Bacteria</taxon>
        <taxon>Bacillati</taxon>
        <taxon>Bacillota</taxon>
        <taxon>Bacilli</taxon>
        <taxon>Bacillales</taxon>
        <taxon>Fictibacillaceae</taxon>
        <taxon>Pseudalkalibacillus</taxon>
    </lineage>
</organism>
<keyword evidence="8 21" id="KW-0808">Transferase</keyword>
<feature type="domain" description="AAA" evidence="19">
    <location>
        <begin position="279"/>
        <end position="394"/>
    </location>
</feature>
<accession>A0ABS9H470</accession>
<evidence type="ECO:0000259" key="20">
    <source>
        <dbReference type="Pfam" id="PF13807"/>
    </source>
</evidence>
<dbReference type="Pfam" id="PF13614">
    <property type="entry name" value="AAA_31"/>
    <property type="match status" value="1"/>
</dbReference>
<evidence type="ECO:0000256" key="11">
    <source>
        <dbReference type="ARBA" id="ARBA00022777"/>
    </source>
</evidence>
<dbReference type="Gene3D" id="3.40.50.300">
    <property type="entry name" value="P-loop containing nucleotide triphosphate hydrolases"/>
    <property type="match status" value="1"/>
</dbReference>
<dbReference type="PANTHER" id="PTHR32309">
    <property type="entry name" value="TYROSINE-PROTEIN KINASE"/>
    <property type="match status" value="1"/>
</dbReference>
<keyword evidence="9 17" id="KW-0812">Transmembrane</keyword>
<dbReference type="NCBIfam" id="TIGR01007">
    <property type="entry name" value="eps_fam"/>
    <property type="match status" value="1"/>
</dbReference>
<dbReference type="Proteomes" id="UP001649381">
    <property type="component" value="Unassembled WGS sequence"/>
</dbReference>
<keyword evidence="10" id="KW-0547">Nucleotide-binding</keyword>
<evidence type="ECO:0000256" key="14">
    <source>
        <dbReference type="ARBA" id="ARBA00023136"/>
    </source>
</evidence>
<dbReference type="InterPro" id="IPR027417">
    <property type="entry name" value="P-loop_NTPase"/>
</dbReference>
<evidence type="ECO:0000256" key="17">
    <source>
        <dbReference type="SAM" id="Phobius"/>
    </source>
</evidence>
<reference evidence="21 22" key="1">
    <citation type="submission" date="2022-01" db="EMBL/GenBank/DDBJ databases">
        <title>Alkalihalobacillus sp. EGI L200015, a novel bacterium isolated from a salt lake sediment.</title>
        <authorList>
            <person name="Gao L."/>
            <person name="Fang B.-Z."/>
            <person name="Li W.-J."/>
        </authorList>
    </citation>
    <scope>NUCLEOTIDE SEQUENCE [LARGE SCALE GENOMIC DNA]</scope>
    <source>
        <strain evidence="21 22">KCTC 12718</strain>
    </source>
</reference>
<dbReference type="InterPro" id="IPR003856">
    <property type="entry name" value="LPS_length_determ_N"/>
</dbReference>
<evidence type="ECO:0000313" key="22">
    <source>
        <dbReference type="Proteomes" id="UP001649381"/>
    </source>
</evidence>
<comment type="similarity">
    <text evidence="4">Belongs to the etk/wzc family.</text>
</comment>
<comment type="caution">
    <text evidence="21">The sequence shown here is derived from an EMBL/GenBank/DDBJ whole genome shotgun (WGS) entry which is preliminary data.</text>
</comment>
<evidence type="ECO:0000256" key="16">
    <source>
        <dbReference type="ARBA" id="ARBA00051245"/>
    </source>
</evidence>
<feature type="domain" description="Tyrosine-protein kinase G-rich" evidence="20">
    <location>
        <begin position="144"/>
        <end position="198"/>
    </location>
</feature>
<keyword evidence="22" id="KW-1185">Reference proteome</keyword>
<keyword evidence="12" id="KW-0067">ATP-binding</keyword>
<keyword evidence="7" id="KW-0997">Cell inner membrane</keyword>
<evidence type="ECO:0000256" key="8">
    <source>
        <dbReference type="ARBA" id="ARBA00022679"/>
    </source>
</evidence>
<dbReference type="InterPro" id="IPR032807">
    <property type="entry name" value="GNVR"/>
</dbReference>